<keyword evidence="5" id="KW-0547">Nucleotide-binding</keyword>
<evidence type="ECO:0000313" key="16">
    <source>
        <dbReference type="EMBL" id="ADD09210.1"/>
    </source>
</evidence>
<dbReference type="SUPFAM" id="SSF50331">
    <property type="entry name" value="MOP-like"/>
    <property type="match status" value="1"/>
</dbReference>
<evidence type="ECO:0000256" key="11">
    <source>
        <dbReference type="ARBA" id="ARBA00039025"/>
    </source>
</evidence>
<name>B5ID24_ACIB4</name>
<dbReference type="InterPro" id="IPR005116">
    <property type="entry name" value="Transp-assoc_OB_typ1"/>
</dbReference>
<dbReference type="InterPro" id="IPR017871">
    <property type="entry name" value="ABC_transporter-like_CS"/>
</dbReference>
<protein>
    <recommendedName>
        <fullName evidence="12">Molybdate/tungstate import ATP-binding protein WtpC</fullName>
        <ecNumber evidence="11">7.3.2.6</ecNumber>
    </recommendedName>
</protein>
<dbReference type="InterPro" id="IPR003439">
    <property type="entry name" value="ABC_transporter-like_ATP-bd"/>
</dbReference>
<keyword evidence="6" id="KW-0067">ATP-binding</keyword>
<dbReference type="InterPro" id="IPR027417">
    <property type="entry name" value="P-loop_NTPase"/>
</dbReference>
<dbReference type="FunFam" id="3.40.50.300:FF:000425">
    <property type="entry name" value="Probable ABC transporter, ATP-binding subunit"/>
    <property type="match status" value="1"/>
</dbReference>
<comment type="subcellular location">
    <subcellularLocation>
        <location evidence="1">Cell membrane</location>
        <topology evidence="1">Peripheral membrane protein</topology>
    </subcellularLocation>
</comment>
<dbReference type="OrthoDB" id="18368at2157"/>
<comment type="subunit">
    <text evidence="10">The complex is composed of two ATP-binding proteins (WtpC), two transmembrane proteins (WtpB) and a solute-binding protein (WtpA).</text>
</comment>
<evidence type="ECO:0000256" key="2">
    <source>
        <dbReference type="ARBA" id="ARBA00022448"/>
    </source>
</evidence>
<reference evidence="16" key="1">
    <citation type="submission" date="2010-02" db="EMBL/GenBank/DDBJ databases">
        <title>Complete sequence of Aciduliprofundum boonei T469.</title>
        <authorList>
            <consortium name="US DOE Joint Genome Institute"/>
            <person name="Lucas S."/>
            <person name="Copeland A."/>
            <person name="Lapidus A."/>
            <person name="Cheng J.-F."/>
            <person name="Bruce D."/>
            <person name="Goodwin L."/>
            <person name="Pitluck S."/>
            <person name="Saunders E."/>
            <person name="Detter J.C."/>
            <person name="Han C."/>
            <person name="Tapia R."/>
            <person name="Land M."/>
            <person name="Hauser L."/>
            <person name="Kyrpides N."/>
            <person name="Mikhailova N."/>
            <person name="Flores G."/>
            <person name="Reysenbach A.-L."/>
            <person name="Woyke T."/>
        </authorList>
    </citation>
    <scope>NUCLEOTIDE SEQUENCE</scope>
    <source>
        <strain evidence="16">T469</strain>
    </source>
</reference>
<comment type="function">
    <text evidence="14">Part of the ABC transporter complex WtpABC involved in molybdate/tungstate import. Responsible for energy coupling to the transport system.</text>
</comment>
<feature type="domain" description="ABC transporter" evidence="15">
    <location>
        <begin position="2"/>
        <end position="228"/>
    </location>
</feature>
<dbReference type="RefSeq" id="WP_008084050.1">
    <property type="nucleotide sequence ID" value="NC_013926.1"/>
</dbReference>
<accession>B5ID24</accession>
<keyword evidence="17" id="KW-1185">Reference proteome</keyword>
<evidence type="ECO:0000256" key="3">
    <source>
        <dbReference type="ARBA" id="ARBA00022475"/>
    </source>
</evidence>
<evidence type="ECO:0000313" key="17">
    <source>
        <dbReference type="Proteomes" id="UP000001400"/>
    </source>
</evidence>
<dbReference type="InterPro" id="IPR008995">
    <property type="entry name" value="Mo/tungstate-bd_C_term_dom"/>
</dbReference>
<dbReference type="PROSITE" id="PS00211">
    <property type="entry name" value="ABC_TRANSPORTER_1"/>
    <property type="match status" value="1"/>
</dbReference>
<dbReference type="STRING" id="439481.Aboo_1403"/>
<evidence type="ECO:0000259" key="15">
    <source>
        <dbReference type="PROSITE" id="PS50893"/>
    </source>
</evidence>
<evidence type="ECO:0000256" key="5">
    <source>
        <dbReference type="ARBA" id="ARBA00022741"/>
    </source>
</evidence>
<evidence type="ECO:0000256" key="6">
    <source>
        <dbReference type="ARBA" id="ARBA00022840"/>
    </source>
</evidence>
<evidence type="ECO:0000256" key="12">
    <source>
        <dbReference type="ARBA" id="ARBA00041133"/>
    </source>
</evidence>
<keyword evidence="4" id="KW-0500">Molybdenum</keyword>
<dbReference type="Pfam" id="PF03459">
    <property type="entry name" value="TOBE"/>
    <property type="match status" value="1"/>
</dbReference>
<evidence type="ECO:0000256" key="1">
    <source>
        <dbReference type="ARBA" id="ARBA00004202"/>
    </source>
</evidence>
<evidence type="ECO:0000256" key="9">
    <source>
        <dbReference type="ARBA" id="ARBA00038307"/>
    </source>
</evidence>
<evidence type="ECO:0000256" key="8">
    <source>
        <dbReference type="ARBA" id="ARBA00023136"/>
    </source>
</evidence>
<dbReference type="InterPro" id="IPR003593">
    <property type="entry name" value="AAA+_ATPase"/>
</dbReference>
<evidence type="ECO:0000256" key="7">
    <source>
        <dbReference type="ARBA" id="ARBA00022967"/>
    </source>
</evidence>
<proteinExistence type="inferred from homology"/>
<comment type="similarity">
    <text evidence="9">Belongs to the ABC transporter superfamily. Sulfate/tungstate importer (TC 3.A.1.6) family.</text>
</comment>
<evidence type="ECO:0000256" key="10">
    <source>
        <dbReference type="ARBA" id="ARBA00038781"/>
    </source>
</evidence>
<dbReference type="EMBL" id="CP001941">
    <property type="protein sequence ID" value="ADD09210.1"/>
    <property type="molecule type" value="Genomic_DNA"/>
</dbReference>
<dbReference type="eggNOG" id="arCOG00228">
    <property type="taxonomic scope" value="Archaea"/>
</dbReference>
<dbReference type="GO" id="GO:1901238">
    <property type="term" value="F:ABC-type tungstate transporter activity"/>
    <property type="evidence" value="ECO:0007669"/>
    <property type="project" value="UniProtKB-EC"/>
</dbReference>
<evidence type="ECO:0000256" key="13">
    <source>
        <dbReference type="ARBA" id="ARBA00047936"/>
    </source>
</evidence>
<organism evidence="16 17">
    <name type="scientific">Aciduliprofundum boonei (strain DSM 19572 / T469)</name>
    <dbReference type="NCBI Taxonomy" id="439481"/>
    <lineage>
        <taxon>Archaea</taxon>
        <taxon>Methanobacteriati</taxon>
        <taxon>Thermoplasmatota</taxon>
        <taxon>DHVE2 group</taxon>
        <taxon>Candidatus Aciduliprofundum</taxon>
    </lineage>
</organism>
<dbReference type="AlphaFoldDB" id="B5ID24"/>
<gene>
    <name evidence="16" type="ordered locus">Aboo_1403</name>
</gene>
<dbReference type="HOGENOM" id="CLU_000604_1_1_2"/>
<dbReference type="Gene3D" id="3.40.50.300">
    <property type="entry name" value="P-loop containing nucleotide triphosphate hydrolases"/>
    <property type="match status" value="1"/>
</dbReference>
<sequence length="351" mass="39098">MLKIKNLQVKLENFYINIDHLSIDTGDYLIIVGPTGAGKTVLLETIAGFHTPITGDILLNGKNITNLPANKRNIAMVYQDYMLFPHMTVEENIAYPLKIKGKKWKDKVEEIAQQLQIKNLLKRYPKTLSGGEMQRVAIARAVITKPSLLLLDEPFSALDPNMRDSARKIIGKFLEEMEIDTVHVTHDFSDAWVLGNKLAVMRDGKIVRAGNVEDVFSNPQDEFVAKFLGATNILSGKIKGEYEGLTVVDVNGANIYTLDKAPEGKDALLSIRPENIILSKHRIEGSHRNSILLKIESIYKEGHIVWVILKNDGLSLKVMLTPNAVEALKLGEGDKVYASFKASATKIVRII</sequence>
<dbReference type="Gene3D" id="2.40.50.100">
    <property type="match status" value="1"/>
</dbReference>
<dbReference type="Pfam" id="PF00005">
    <property type="entry name" value="ABC_tran"/>
    <property type="match status" value="1"/>
</dbReference>
<keyword evidence="8" id="KW-0472">Membrane</keyword>
<dbReference type="GO" id="GO:0055052">
    <property type="term" value="C:ATP-binding cassette (ABC) transporter complex, substrate-binding subunit-containing"/>
    <property type="evidence" value="ECO:0007669"/>
    <property type="project" value="TreeGrafter"/>
</dbReference>
<dbReference type="PANTHER" id="PTHR43875:SF15">
    <property type="entry name" value="TREHALOSE IMPORT ATP-BINDING PROTEIN SUGC"/>
    <property type="match status" value="1"/>
</dbReference>
<dbReference type="PANTHER" id="PTHR43875">
    <property type="entry name" value="MALTODEXTRIN IMPORT ATP-BINDING PROTEIN MSMX"/>
    <property type="match status" value="1"/>
</dbReference>
<dbReference type="eggNOG" id="arCOG00175">
    <property type="taxonomic scope" value="Archaea"/>
</dbReference>
<comment type="catalytic activity">
    <reaction evidence="13">
        <text>tungstate(in) + ATP + H2O = tungstate(out) + ADP + phosphate + H(+)</text>
        <dbReference type="Rhea" id="RHEA:35027"/>
        <dbReference type="ChEBI" id="CHEBI:15377"/>
        <dbReference type="ChEBI" id="CHEBI:15378"/>
        <dbReference type="ChEBI" id="CHEBI:30616"/>
        <dbReference type="ChEBI" id="CHEBI:43474"/>
        <dbReference type="ChEBI" id="CHEBI:46502"/>
        <dbReference type="ChEBI" id="CHEBI:456216"/>
        <dbReference type="EC" id="7.3.2.6"/>
    </reaction>
</comment>
<evidence type="ECO:0000256" key="14">
    <source>
        <dbReference type="ARBA" id="ARBA00057369"/>
    </source>
</evidence>
<dbReference type="Proteomes" id="UP000001400">
    <property type="component" value="Chromosome"/>
</dbReference>
<dbReference type="KEGG" id="abi:Aboo_1403"/>
<dbReference type="GeneID" id="8828366"/>
<dbReference type="SMART" id="SM00382">
    <property type="entry name" value="AAA"/>
    <property type="match status" value="1"/>
</dbReference>
<dbReference type="EC" id="7.3.2.6" evidence="11"/>
<dbReference type="InterPro" id="IPR047641">
    <property type="entry name" value="ABC_transpr_MalK/UgpC-like"/>
</dbReference>
<keyword evidence="7" id="KW-1278">Translocase</keyword>
<evidence type="ECO:0000256" key="4">
    <source>
        <dbReference type="ARBA" id="ARBA00022505"/>
    </source>
</evidence>
<dbReference type="SUPFAM" id="SSF52540">
    <property type="entry name" value="P-loop containing nucleoside triphosphate hydrolases"/>
    <property type="match status" value="1"/>
</dbReference>
<dbReference type="GO" id="GO:0005524">
    <property type="term" value="F:ATP binding"/>
    <property type="evidence" value="ECO:0007669"/>
    <property type="project" value="UniProtKB-KW"/>
</dbReference>
<dbReference type="PROSITE" id="PS50893">
    <property type="entry name" value="ABC_TRANSPORTER_2"/>
    <property type="match status" value="1"/>
</dbReference>
<keyword evidence="2" id="KW-0813">Transport</keyword>
<dbReference type="GO" id="GO:0016887">
    <property type="term" value="F:ATP hydrolysis activity"/>
    <property type="evidence" value="ECO:0007669"/>
    <property type="project" value="InterPro"/>
</dbReference>
<keyword evidence="3" id="KW-1003">Cell membrane</keyword>